<reference evidence="1 2" key="1">
    <citation type="submission" date="2019-07" db="EMBL/GenBank/DDBJ databases">
        <title>Microbispora hainanensis DSM 45428.</title>
        <authorList>
            <person name="Thawai C."/>
        </authorList>
    </citation>
    <scope>NUCLEOTIDE SEQUENCE [LARGE SCALE GENOMIC DNA]</scope>
    <source>
        <strain evidence="1 2">DSM 45428</strain>
    </source>
</reference>
<gene>
    <name evidence="1" type="ORF">FLX08_39570</name>
</gene>
<dbReference type="EMBL" id="VIRM01000109">
    <property type="protein sequence ID" value="TQS06539.1"/>
    <property type="molecule type" value="Genomic_DNA"/>
</dbReference>
<organism evidence="1 2">
    <name type="scientific">Microbispora hainanensis</name>
    <dbReference type="NCBI Taxonomy" id="568844"/>
    <lineage>
        <taxon>Bacteria</taxon>
        <taxon>Bacillati</taxon>
        <taxon>Actinomycetota</taxon>
        <taxon>Actinomycetes</taxon>
        <taxon>Streptosporangiales</taxon>
        <taxon>Streptosporangiaceae</taxon>
        <taxon>Microbispora</taxon>
    </lineage>
</organism>
<name>A0A544XPX6_9ACTN</name>
<evidence type="ECO:0000313" key="2">
    <source>
        <dbReference type="Proteomes" id="UP000316541"/>
    </source>
</evidence>
<accession>A0A544XPX6</accession>
<dbReference type="AlphaFoldDB" id="A0A544XPX6"/>
<protein>
    <submittedName>
        <fullName evidence="1">Uncharacterized protein</fullName>
    </submittedName>
</protein>
<sequence length="99" mass="11640">MAVTFLDPDECLSPHWEMRQKDHVELVWHKPFEGVGRVRALAWTCDCRAVVYELLQAGGQAFIRKTTQAELSPKVRETHRWPIEEARRVWRALLLGEMR</sequence>
<dbReference type="RefSeq" id="WP_142625384.1">
    <property type="nucleotide sequence ID" value="NZ_VIRM01000109.1"/>
</dbReference>
<proteinExistence type="predicted"/>
<comment type="caution">
    <text evidence="1">The sequence shown here is derived from an EMBL/GenBank/DDBJ whole genome shotgun (WGS) entry which is preliminary data.</text>
</comment>
<dbReference type="Proteomes" id="UP000316541">
    <property type="component" value="Unassembled WGS sequence"/>
</dbReference>
<evidence type="ECO:0000313" key="1">
    <source>
        <dbReference type="EMBL" id="TQS06539.1"/>
    </source>
</evidence>